<dbReference type="OrthoDB" id="3553147at2759"/>
<dbReference type="Proteomes" id="UP000033710">
    <property type="component" value="Unassembled WGS sequence"/>
</dbReference>
<feature type="domain" description="Heterokaryon incompatibility" evidence="2">
    <location>
        <begin position="68"/>
        <end position="231"/>
    </location>
</feature>
<accession>A0A0F2M805</accession>
<organism evidence="3 4">
    <name type="scientific">Sporothrix schenckii 1099-18</name>
    <dbReference type="NCBI Taxonomy" id="1397361"/>
    <lineage>
        <taxon>Eukaryota</taxon>
        <taxon>Fungi</taxon>
        <taxon>Dikarya</taxon>
        <taxon>Ascomycota</taxon>
        <taxon>Pezizomycotina</taxon>
        <taxon>Sordariomycetes</taxon>
        <taxon>Sordariomycetidae</taxon>
        <taxon>Ophiostomatales</taxon>
        <taxon>Ophiostomataceae</taxon>
        <taxon>Sporothrix</taxon>
    </lineage>
</organism>
<protein>
    <recommendedName>
        <fullName evidence="2">Heterokaryon incompatibility domain-containing protein</fullName>
    </recommendedName>
</protein>
<dbReference type="PANTHER" id="PTHR24148">
    <property type="entry name" value="ANKYRIN REPEAT DOMAIN-CONTAINING PROTEIN 39 HOMOLOG-RELATED"/>
    <property type="match status" value="1"/>
</dbReference>
<reference evidence="3 4" key="2">
    <citation type="journal article" date="2015" name="Eukaryot. Cell">
        <title>Asexual propagation of a virulent clone complex in a human and feline outbreak of sporotrichosis.</title>
        <authorList>
            <person name="Teixeira Mde M."/>
            <person name="Rodrigues A.M."/>
            <person name="Tsui C.K."/>
            <person name="de Almeida L.G."/>
            <person name="Van Diepeningen A.D."/>
            <person name="van den Ende B.G."/>
            <person name="Fernandes G.F."/>
            <person name="Kano R."/>
            <person name="Hamelin R.C."/>
            <person name="Lopes-Bezerra L.M."/>
            <person name="Vasconcelos A.T."/>
            <person name="de Hoog S."/>
            <person name="de Camargo Z.P."/>
            <person name="Felipe M.S."/>
        </authorList>
    </citation>
    <scope>NUCLEOTIDE SEQUENCE [LARGE SCALE GENOMIC DNA]</scope>
    <source>
        <strain evidence="3 4">1099-18</strain>
    </source>
</reference>
<dbReference type="InterPro" id="IPR010730">
    <property type="entry name" value="HET"/>
</dbReference>
<dbReference type="GeneID" id="27670521"/>
<comment type="caution">
    <text evidence="3">The sequence shown here is derived from an EMBL/GenBank/DDBJ whole genome shotgun (WGS) entry which is preliminary data.</text>
</comment>
<dbReference type="InterPro" id="IPR052895">
    <property type="entry name" value="HetReg/Transcr_Mod"/>
</dbReference>
<dbReference type="EMBL" id="AXCR01000007">
    <property type="protein sequence ID" value="KJR84311.1"/>
    <property type="molecule type" value="Genomic_DNA"/>
</dbReference>
<dbReference type="RefSeq" id="XP_016586987.1">
    <property type="nucleotide sequence ID" value="XM_016735244.1"/>
</dbReference>
<gene>
    <name evidence="3" type="ORF">SPSK_08653</name>
</gene>
<reference evidence="3 4" key="1">
    <citation type="journal article" date="2014" name="BMC Genomics">
        <title>Comparative genomics of the major fungal agents of human and animal Sporotrichosis: Sporothrix schenckii and Sporothrix brasiliensis.</title>
        <authorList>
            <person name="Teixeira M.M."/>
            <person name="de Almeida L.G."/>
            <person name="Kubitschek-Barreira P."/>
            <person name="Alves F.L."/>
            <person name="Kioshima E.S."/>
            <person name="Abadio A.K."/>
            <person name="Fernandes L."/>
            <person name="Derengowski L.S."/>
            <person name="Ferreira K.S."/>
            <person name="Souza R.C."/>
            <person name="Ruiz J.C."/>
            <person name="de Andrade N.C."/>
            <person name="Paes H.C."/>
            <person name="Nicola A.M."/>
            <person name="Albuquerque P."/>
            <person name="Gerber A.L."/>
            <person name="Martins V.P."/>
            <person name="Peconick L.D."/>
            <person name="Neto A.V."/>
            <person name="Chaucanez C.B."/>
            <person name="Silva P.A."/>
            <person name="Cunha O.L."/>
            <person name="de Oliveira F.F."/>
            <person name="dos Santos T.C."/>
            <person name="Barros A.L."/>
            <person name="Soares M.A."/>
            <person name="de Oliveira L.M."/>
            <person name="Marini M.M."/>
            <person name="Villalobos-Duno H."/>
            <person name="Cunha M.M."/>
            <person name="de Hoog S."/>
            <person name="da Silveira J.F."/>
            <person name="Henrissat B."/>
            <person name="Nino-Vega G.A."/>
            <person name="Cisalpino P.S."/>
            <person name="Mora-Montes H.M."/>
            <person name="Almeida S.R."/>
            <person name="Stajich J.E."/>
            <person name="Lopes-Bezerra L.M."/>
            <person name="Vasconcelos A.T."/>
            <person name="Felipe M.S."/>
        </authorList>
    </citation>
    <scope>NUCLEOTIDE SEQUENCE [LARGE SCALE GENOMIC DNA]</scope>
    <source>
        <strain evidence="3 4">1099-18</strain>
    </source>
</reference>
<proteinExistence type="predicted"/>
<dbReference type="VEuPathDB" id="FungiDB:SPSK_08653"/>
<dbReference type="PANTHER" id="PTHR24148:SF64">
    <property type="entry name" value="HETEROKARYON INCOMPATIBILITY DOMAIN-CONTAINING PROTEIN"/>
    <property type="match status" value="1"/>
</dbReference>
<evidence type="ECO:0000313" key="4">
    <source>
        <dbReference type="Proteomes" id="UP000033710"/>
    </source>
</evidence>
<dbReference type="Pfam" id="PF06985">
    <property type="entry name" value="HET"/>
    <property type="match status" value="1"/>
</dbReference>
<name>A0A0F2M805_SPOSC</name>
<dbReference type="AlphaFoldDB" id="A0A0F2M805"/>
<evidence type="ECO:0000313" key="3">
    <source>
        <dbReference type="EMBL" id="KJR84311.1"/>
    </source>
</evidence>
<dbReference type="KEGG" id="ssck:SPSK_08653"/>
<feature type="region of interest" description="Disordered" evidence="1">
    <location>
        <begin position="626"/>
        <end position="652"/>
    </location>
</feature>
<evidence type="ECO:0000256" key="1">
    <source>
        <dbReference type="SAM" id="MobiDB-lite"/>
    </source>
</evidence>
<evidence type="ECO:0000259" key="2">
    <source>
        <dbReference type="Pfam" id="PF06985"/>
    </source>
</evidence>
<sequence>MAEPSPVQATAEAVPSACGVYVPISNNFEIRLLELLPATGDDPSADTHDDDIVRVELHSASLESLPPFEAISYCWGDPSNVRSIQCNGEPLDITVSLYGALRRFRPAAGQPKRTLWADAICIQQTNLDEKAGQILHMPHVYSRADRVLVWLGEDNDDPRVADAPACLRQAMAFLPDMPLDSEALYATQQRIYGTALEMQRQGKPNFLDHDWAPLVALLTRPWFRRKWVVQEVCLAQDILVACGRITFPWAHLAEVAYNTTAGGILLQILGSTSLTQHASVFRGPGLVSEQDPATDNDKDKGDIFDDMNLAGLVLQNIQIMRMIRTFRHVGQLLDCIMATPLFECSDPRDHIYAVLSVPQNPTSRYQLRPDYTLTTEQVFTAFAVATLVGDQNLKLLGLCPQLSRPPRTVAVAESELPPPPTGRLLPDLPVDKRGRSLAQAASSLVNTTATTSDSIFTRSEPLDLPSWVPNLTGMGITNPFTCYSVLPQLFHAGGPTTPPISVSDDHTLLYLQARVVDTIASILPSDVIDRCVPSEAEIAPFLARFDNHKELTATQLWRRNLLLVAKNFILGVDDLENSPATLPMTPEQWSAFARVMTSEMNNRRDPLPPAVYDAFDEYVEHTLGMFETPTPTDTGASAQGDGDDDGDGDAKAAAAAKIDEMMSQYSAIIETSMVGISTMRMLARTTSGRLCQVSAGTSEGDSIVVVIGAEAPFVMRKVDKPEPSGDETAKDSNWKAGETRFKFLGDSYVMGIMQGEILNDPQYETIQITVQ</sequence>